<dbReference type="EMBL" id="JAUSWG010000002">
    <property type="protein sequence ID" value="MDQ0555429.1"/>
    <property type="molecule type" value="Genomic_DNA"/>
</dbReference>
<accession>A0ABU0MXE9</accession>
<keyword evidence="1" id="KW-0472">Membrane</keyword>
<keyword evidence="1" id="KW-1133">Transmembrane helix</keyword>
<proteinExistence type="predicted"/>
<keyword evidence="1" id="KW-0812">Transmembrane</keyword>
<protein>
    <submittedName>
        <fullName evidence="2">Membrane protein</fullName>
    </submittedName>
</protein>
<sequence length="37" mass="4418">MFISVILWSLVICIVTLGIYYLYDDKKSKNDDKEDLY</sequence>
<organism evidence="2 3">
    <name type="scientific">Paraclostridium ghonii</name>
    <dbReference type="NCBI Taxonomy" id="29358"/>
    <lineage>
        <taxon>Bacteria</taxon>
        <taxon>Bacillati</taxon>
        <taxon>Bacillota</taxon>
        <taxon>Clostridia</taxon>
        <taxon>Peptostreptococcales</taxon>
        <taxon>Peptostreptococcaceae</taxon>
        <taxon>Paraclostridium</taxon>
    </lineage>
</organism>
<evidence type="ECO:0000313" key="3">
    <source>
        <dbReference type="Proteomes" id="UP001232584"/>
    </source>
</evidence>
<evidence type="ECO:0000256" key="1">
    <source>
        <dbReference type="SAM" id="Phobius"/>
    </source>
</evidence>
<dbReference type="Proteomes" id="UP001232584">
    <property type="component" value="Unassembled WGS sequence"/>
</dbReference>
<comment type="caution">
    <text evidence="2">The sequence shown here is derived from an EMBL/GenBank/DDBJ whole genome shotgun (WGS) entry which is preliminary data.</text>
</comment>
<name>A0ABU0MXE9_9FIRM</name>
<evidence type="ECO:0000313" key="2">
    <source>
        <dbReference type="EMBL" id="MDQ0555429.1"/>
    </source>
</evidence>
<reference evidence="2 3" key="1">
    <citation type="submission" date="2023-07" db="EMBL/GenBank/DDBJ databases">
        <title>Genomic Encyclopedia of Type Strains, Phase IV (KMG-IV): sequencing the most valuable type-strain genomes for metagenomic binning, comparative biology and taxonomic classification.</title>
        <authorList>
            <person name="Goeker M."/>
        </authorList>
    </citation>
    <scope>NUCLEOTIDE SEQUENCE [LARGE SCALE GENOMIC DNA]</scope>
    <source>
        <strain evidence="2 3">DSM 15049</strain>
    </source>
</reference>
<feature type="transmembrane region" description="Helical" evidence="1">
    <location>
        <begin position="6"/>
        <end position="23"/>
    </location>
</feature>
<keyword evidence="3" id="KW-1185">Reference proteome</keyword>
<gene>
    <name evidence="2" type="ORF">QOZ92_000542</name>
</gene>